<evidence type="ECO:0000256" key="8">
    <source>
        <dbReference type="ARBA" id="ARBA00023054"/>
    </source>
</evidence>
<dbReference type="AlphaFoldDB" id="A0A813AIF5"/>
<evidence type="ECO:0000256" key="1">
    <source>
        <dbReference type="ARBA" id="ARBA00004651"/>
    </source>
</evidence>
<dbReference type="GO" id="GO:0034702">
    <property type="term" value="C:monoatomic ion channel complex"/>
    <property type="evidence" value="ECO:0007669"/>
    <property type="project" value="UniProtKB-KW"/>
</dbReference>
<dbReference type="InterPro" id="IPR005821">
    <property type="entry name" value="Ion_trans_dom"/>
</dbReference>
<evidence type="ECO:0000259" key="14">
    <source>
        <dbReference type="Pfam" id="PF00520"/>
    </source>
</evidence>
<accession>A0A813AIF5</accession>
<evidence type="ECO:0000256" key="13">
    <source>
        <dbReference type="SAM" id="MobiDB-lite"/>
    </source>
</evidence>
<keyword evidence="8" id="KW-0175">Coiled coil</keyword>
<feature type="compositionally biased region" description="Basic and acidic residues" evidence="13">
    <location>
        <begin position="260"/>
        <end position="276"/>
    </location>
</feature>
<dbReference type="PANTHER" id="PTHR46480">
    <property type="entry name" value="F20B24.22"/>
    <property type="match status" value="1"/>
</dbReference>
<keyword evidence="9" id="KW-0406">Ion transport</keyword>
<feature type="region of interest" description="Disordered" evidence="13">
    <location>
        <begin position="35"/>
        <end position="54"/>
    </location>
</feature>
<evidence type="ECO:0000256" key="3">
    <source>
        <dbReference type="ARBA" id="ARBA00022448"/>
    </source>
</evidence>
<keyword evidence="7" id="KW-1133">Transmembrane helix</keyword>
<dbReference type="GO" id="GO:0030171">
    <property type="term" value="F:voltage-gated proton channel activity"/>
    <property type="evidence" value="ECO:0007669"/>
    <property type="project" value="InterPro"/>
</dbReference>
<dbReference type="InterPro" id="IPR027359">
    <property type="entry name" value="Volt_channel_dom_sf"/>
</dbReference>
<keyword evidence="11" id="KW-0407">Ion channel</keyword>
<evidence type="ECO:0000256" key="4">
    <source>
        <dbReference type="ARBA" id="ARBA00022475"/>
    </source>
</evidence>
<dbReference type="PANTHER" id="PTHR46480:SF1">
    <property type="entry name" value="VOLTAGE-GATED HYDROGEN CHANNEL 1"/>
    <property type="match status" value="1"/>
</dbReference>
<comment type="caution">
    <text evidence="15">The sequence shown here is derived from an EMBL/GenBank/DDBJ whole genome shotgun (WGS) entry which is preliminary data.</text>
</comment>
<protein>
    <recommendedName>
        <fullName evidence="2">Voltage-gated hydrogen channel 1</fullName>
    </recommendedName>
    <alternativeName>
        <fullName evidence="12">Hydrogen voltage-gated channel 1</fullName>
    </alternativeName>
</protein>
<organism evidence="15 16">
    <name type="scientific">Symbiodinium necroappetens</name>
    <dbReference type="NCBI Taxonomy" id="1628268"/>
    <lineage>
        <taxon>Eukaryota</taxon>
        <taxon>Sar</taxon>
        <taxon>Alveolata</taxon>
        <taxon>Dinophyceae</taxon>
        <taxon>Suessiales</taxon>
        <taxon>Symbiodiniaceae</taxon>
        <taxon>Symbiodinium</taxon>
    </lineage>
</organism>
<evidence type="ECO:0000256" key="7">
    <source>
        <dbReference type="ARBA" id="ARBA00022989"/>
    </source>
</evidence>
<gene>
    <name evidence="15" type="ORF">SNEC2469_LOCUS27785</name>
</gene>
<feature type="non-terminal residue" evidence="15">
    <location>
        <position position="286"/>
    </location>
</feature>
<feature type="region of interest" description="Disordered" evidence="13">
    <location>
        <begin position="257"/>
        <end position="286"/>
    </location>
</feature>
<keyword evidence="5" id="KW-0812">Transmembrane</keyword>
<evidence type="ECO:0000256" key="5">
    <source>
        <dbReference type="ARBA" id="ARBA00022692"/>
    </source>
</evidence>
<dbReference type="OrthoDB" id="10661414at2759"/>
<dbReference type="EMBL" id="CAJNJA010059153">
    <property type="protein sequence ID" value="CAE7866694.1"/>
    <property type="molecule type" value="Genomic_DNA"/>
</dbReference>
<evidence type="ECO:0000256" key="12">
    <source>
        <dbReference type="ARBA" id="ARBA00031989"/>
    </source>
</evidence>
<keyword evidence="4" id="KW-1003">Cell membrane</keyword>
<comment type="subcellular location">
    <subcellularLocation>
        <location evidence="1">Cell membrane</location>
        <topology evidence="1">Multi-pass membrane protein</topology>
    </subcellularLocation>
</comment>
<name>A0A813AIF5_9DINO</name>
<dbReference type="GO" id="GO:0005886">
    <property type="term" value="C:plasma membrane"/>
    <property type="evidence" value="ECO:0007669"/>
    <property type="project" value="UniProtKB-SubCell"/>
</dbReference>
<sequence>MGRDPELAEKHRFQDANAREQQLLISLKLAGEATAKAPSGQASPEGQHPLPKHHHDWKQLGWRGKIVVFLHWKHVHYCISGLIVLDALLVMATLQMQMEVFALESLSKTHCLQLFFSNTSSVDSRCVVDHPQHVVAEHLEQAEHILGYTSIVILGIFLLENTLKMVAFGRNFAKVLFYPLDLLVVVLSIGSEVLSFTITDDPRLEAAEEMLEPSTLTNRGSIAKDVGGAAHVVGVIIFARFWRFFRVGHAVYFIESEEDSEKRLETDAQKQMKADASESSSRFGVD</sequence>
<dbReference type="Gene3D" id="1.20.120.350">
    <property type="entry name" value="Voltage-gated potassium channels. Chain C"/>
    <property type="match status" value="1"/>
</dbReference>
<proteinExistence type="predicted"/>
<feature type="domain" description="Ion transport" evidence="14">
    <location>
        <begin position="126"/>
        <end position="254"/>
    </location>
</feature>
<evidence type="ECO:0000313" key="16">
    <source>
        <dbReference type="Proteomes" id="UP000601435"/>
    </source>
</evidence>
<keyword evidence="16" id="KW-1185">Reference proteome</keyword>
<dbReference type="InterPro" id="IPR031846">
    <property type="entry name" value="Hvcn1"/>
</dbReference>
<reference evidence="15" key="1">
    <citation type="submission" date="2021-02" db="EMBL/GenBank/DDBJ databases">
        <authorList>
            <person name="Dougan E. K."/>
            <person name="Rhodes N."/>
            <person name="Thang M."/>
            <person name="Chan C."/>
        </authorList>
    </citation>
    <scope>NUCLEOTIDE SEQUENCE</scope>
</reference>
<dbReference type="Pfam" id="PF00520">
    <property type="entry name" value="Ion_trans"/>
    <property type="match status" value="1"/>
</dbReference>
<evidence type="ECO:0000256" key="10">
    <source>
        <dbReference type="ARBA" id="ARBA00023136"/>
    </source>
</evidence>
<evidence type="ECO:0000256" key="9">
    <source>
        <dbReference type="ARBA" id="ARBA00023065"/>
    </source>
</evidence>
<keyword evidence="3" id="KW-0813">Transport</keyword>
<keyword evidence="6" id="KW-0851">Voltage-gated channel</keyword>
<evidence type="ECO:0000256" key="11">
    <source>
        <dbReference type="ARBA" id="ARBA00023303"/>
    </source>
</evidence>
<evidence type="ECO:0000256" key="2">
    <source>
        <dbReference type="ARBA" id="ARBA00015897"/>
    </source>
</evidence>
<evidence type="ECO:0000256" key="6">
    <source>
        <dbReference type="ARBA" id="ARBA00022882"/>
    </source>
</evidence>
<dbReference type="Proteomes" id="UP000601435">
    <property type="component" value="Unassembled WGS sequence"/>
</dbReference>
<evidence type="ECO:0000313" key="15">
    <source>
        <dbReference type="EMBL" id="CAE7866694.1"/>
    </source>
</evidence>
<feature type="compositionally biased region" description="Polar residues" evidence="13">
    <location>
        <begin position="277"/>
        <end position="286"/>
    </location>
</feature>
<keyword evidence="10" id="KW-0472">Membrane</keyword>